<sequence length="97" mass="10265">MKSMQKLVIALVLTATSPFLIAANKGDQPMRHDHTVGDGHEVMVNLLKTGQVLSVTPMGNSPVSGSDVRTYEIKIKTPDGVVHSVEFLGAPVGVKNG</sequence>
<reference evidence="2" key="1">
    <citation type="submission" date="2022-09" db="EMBL/GenBank/DDBJ databases">
        <title>Intensive care unit water sources are persistently colonized with multi-drug resistant bacteria and are the site of extensive horizontal gene transfer of antibiotic resistance genes.</title>
        <authorList>
            <person name="Diorio-Toth L."/>
        </authorList>
    </citation>
    <scope>NUCLEOTIDE SEQUENCE</scope>
    <source>
        <strain evidence="3">GD03864</strain>
        <strain evidence="4">GD03947</strain>
        <strain evidence="2">GD04147</strain>
    </source>
</reference>
<comment type="caution">
    <text evidence="2">The sequence shown here is derived from an EMBL/GenBank/DDBJ whole genome shotgun (WGS) entry which is preliminary data.</text>
</comment>
<gene>
    <name evidence="4" type="ORF">N5C32_22670</name>
    <name evidence="3" type="ORF">N5D09_18975</name>
    <name evidence="2" type="ORF">N7335_09260</name>
</gene>
<proteinExistence type="predicted"/>
<feature type="chain" id="PRO_5044399831" evidence="1">
    <location>
        <begin position="23"/>
        <end position="97"/>
    </location>
</feature>
<dbReference type="OrthoDB" id="6888522at2"/>
<name>A0A4S2B3T4_STUST</name>
<evidence type="ECO:0000256" key="1">
    <source>
        <dbReference type="SAM" id="SignalP"/>
    </source>
</evidence>
<evidence type="ECO:0000313" key="3">
    <source>
        <dbReference type="EMBL" id="MDH0690181.1"/>
    </source>
</evidence>
<dbReference type="EMBL" id="JAODZE010000008">
    <property type="protein sequence ID" value="MDH0146573.1"/>
    <property type="molecule type" value="Genomic_DNA"/>
</dbReference>
<dbReference type="EMBL" id="JAOCDG010000045">
    <property type="protein sequence ID" value="MDH0690181.1"/>
    <property type="molecule type" value="Genomic_DNA"/>
</dbReference>
<dbReference type="Proteomes" id="UP001158500">
    <property type="component" value="Unassembled WGS sequence"/>
</dbReference>
<organism evidence="2 5">
    <name type="scientific">Stutzerimonas stutzeri</name>
    <name type="common">Pseudomonas stutzeri</name>
    <dbReference type="NCBI Taxonomy" id="316"/>
    <lineage>
        <taxon>Bacteria</taxon>
        <taxon>Pseudomonadati</taxon>
        <taxon>Pseudomonadota</taxon>
        <taxon>Gammaproteobacteria</taxon>
        <taxon>Pseudomonadales</taxon>
        <taxon>Pseudomonadaceae</taxon>
        <taxon>Stutzerimonas</taxon>
    </lineage>
</organism>
<dbReference type="Proteomes" id="UP001158076">
    <property type="component" value="Unassembled WGS sequence"/>
</dbReference>
<accession>A0A4S2B3T4</accession>
<dbReference type="GeneID" id="75211827"/>
<dbReference type="RefSeq" id="WP_011914423.1">
    <property type="nucleotide sequence ID" value="NZ_CAJFAG010000015.1"/>
</dbReference>
<evidence type="ECO:0000313" key="2">
    <source>
        <dbReference type="EMBL" id="MDH0146573.1"/>
    </source>
</evidence>
<keyword evidence="1" id="KW-0732">Signal</keyword>
<evidence type="ECO:0000313" key="4">
    <source>
        <dbReference type="EMBL" id="MDH1238834.1"/>
    </source>
</evidence>
<dbReference type="AlphaFoldDB" id="A0A4S2B3T4"/>
<dbReference type="Proteomes" id="UP001161139">
    <property type="component" value="Unassembled WGS sequence"/>
</dbReference>
<feature type="signal peptide" evidence="1">
    <location>
        <begin position="1"/>
        <end position="22"/>
    </location>
</feature>
<dbReference type="EMBL" id="JAOCAE010000032">
    <property type="protein sequence ID" value="MDH1238834.1"/>
    <property type="molecule type" value="Genomic_DNA"/>
</dbReference>
<evidence type="ECO:0000313" key="5">
    <source>
        <dbReference type="Proteomes" id="UP001158076"/>
    </source>
</evidence>
<protein>
    <submittedName>
        <fullName evidence="2">Uncharacterized protein</fullName>
    </submittedName>
</protein>